<keyword evidence="1" id="KW-0812">Transmembrane</keyword>
<gene>
    <name evidence="3" type="primary">20206158</name>
    <name evidence="2" type="ORF">HELRODRAFT_177275</name>
</gene>
<keyword evidence="1" id="KW-0472">Membrane</keyword>
<dbReference type="Proteomes" id="UP000015101">
    <property type="component" value="Unassembled WGS sequence"/>
</dbReference>
<dbReference type="KEGG" id="hro:HELRODRAFT_177275"/>
<sequence length="153" mass="17175">MATQTTMMAAKLTTVDPTSVRNKKSNGSKTAILHVIQSETAEVEQGRKRMMVLAGVVLAVVVVVATMSTLIVHLVEDRSRYSKTTATPEPPKKLLLEDEANTIEPEPTVRISRKFVERSLESFGAKNEARKNRTTKIFHLKKIEMDRINDFIH</sequence>
<evidence type="ECO:0000256" key="1">
    <source>
        <dbReference type="SAM" id="Phobius"/>
    </source>
</evidence>
<name>T1FBF9_HELRO</name>
<dbReference type="RefSeq" id="XP_009023745.1">
    <property type="nucleotide sequence ID" value="XM_009025497.1"/>
</dbReference>
<proteinExistence type="predicted"/>
<keyword evidence="1" id="KW-1133">Transmembrane helix</keyword>
<dbReference type="EMBL" id="KB097222">
    <property type="protein sequence ID" value="ESN98046.1"/>
    <property type="molecule type" value="Genomic_DNA"/>
</dbReference>
<dbReference type="InParanoid" id="T1FBF9"/>
<protein>
    <submittedName>
        <fullName evidence="2 3">Uncharacterized protein</fullName>
    </submittedName>
</protein>
<feature type="transmembrane region" description="Helical" evidence="1">
    <location>
        <begin position="52"/>
        <end position="75"/>
    </location>
</feature>
<dbReference type="AlphaFoldDB" id="T1FBF9"/>
<reference evidence="4" key="1">
    <citation type="submission" date="2012-12" db="EMBL/GenBank/DDBJ databases">
        <authorList>
            <person name="Hellsten U."/>
            <person name="Grimwood J."/>
            <person name="Chapman J.A."/>
            <person name="Shapiro H."/>
            <person name="Aerts A."/>
            <person name="Otillar R.P."/>
            <person name="Terry A.Y."/>
            <person name="Boore J.L."/>
            <person name="Simakov O."/>
            <person name="Marletaz F."/>
            <person name="Cho S.-J."/>
            <person name="Edsinger-Gonzales E."/>
            <person name="Havlak P."/>
            <person name="Kuo D.-H."/>
            <person name="Larsson T."/>
            <person name="Lv J."/>
            <person name="Arendt D."/>
            <person name="Savage R."/>
            <person name="Osoegawa K."/>
            <person name="de Jong P."/>
            <person name="Lindberg D.R."/>
            <person name="Seaver E.C."/>
            <person name="Weisblat D.A."/>
            <person name="Putnam N.H."/>
            <person name="Grigoriev I.V."/>
            <person name="Rokhsar D.S."/>
        </authorList>
    </citation>
    <scope>NUCLEOTIDE SEQUENCE</scope>
</reference>
<dbReference type="GeneID" id="20206158"/>
<dbReference type="EnsemblMetazoa" id="HelroT177275">
    <property type="protein sequence ID" value="HelroP177275"/>
    <property type="gene ID" value="HelroG177275"/>
</dbReference>
<reference evidence="3" key="3">
    <citation type="submission" date="2015-06" db="UniProtKB">
        <authorList>
            <consortium name="EnsemblMetazoa"/>
        </authorList>
    </citation>
    <scope>IDENTIFICATION</scope>
</reference>
<reference evidence="2 4" key="2">
    <citation type="journal article" date="2013" name="Nature">
        <title>Insights into bilaterian evolution from three spiralian genomes.</title>
        <authorList>
            <person name="Simakov O."/>
            <person name="Marletaz F."/>
            <person name="Cho S.J."/>
            <person name="Edsinger-Gonzales E."/>
            <person name="Havlak P."/>
            <person name="Hellsten U."/>
            <person name="Kuo D.H."/>
            <person name="Larsson T."/>
            <person name="Lv J."/>
            <person name="Arendt D."/>
            <person name="Savage R."/>
            <person name="Osoegawa K."/>
            <person name="de Jong P."/>
            <person name="Grimwood J."/>
            <person name="Chapman J.A."/>
            <person name="Shapiro H."/>
            <person name="Aerts A."/>
            <person name="Otillar R.P."/>
            <person name="Terry A.Y."/>
            <person name="Boore J.L."/>
            <person name="Grigoriev I.V."/>
            <person name="Lindberg D.R."/>
            <person name="Seaver E.C."/>
            <person name="Weisblat D.A."/>
            <person name="Putnam N.H."/>
            <person name="Rokhsar D.S."/>
        </authorList>
    </citation>
    <scope>NUCLEOTIDE SEQUENCE</scope>
</reference>
<dbReference type="CTD" id="20206158"/>
<dbReference type="HOGENOM" id="CLU_1715254_0_0_1"/>
<organism evidence="3 4">
    <name type="scientific">Helobdella robusta</name>
    <name type="common">Californian leech</name>
    <dbReference type="NCBI Taxonomy" id="6412"/>
    <lineage>
        <taxon>Eukaryota</taxon>
        <taxon>Metazoa</taxon>
        <taxon>Spiralia</taxon>
        <taxon>Lophotrochozoa</taxon>
        <taxon>Annelida</taxon>
        <taxon>Clitellata</taxon>
        <taxon>Hirudinea</taxon>
        <taxon>Rhynchobdellida</taxon>
        <taxon>Glossiphoniidae</taxon>
        <taxon>Helobdella</taxon>
    </lineage>
</organism>
<evidence type="ECO:0000313" key="2">
    <source>
        <dbReference type="EMBL" id="ESN98046.1"/>
    </source>
</evidence>
<keyword evidence="4" id="KW-1185">Reference proteome</keyword>
<dbReference type="EMBL" id="AMQM01005993">
    <property type="status" value="NOT_ANNOTATED_CDS"/>
    <property type="molecule type" value="Genomic_DNA"/>
</dbReference>
<evidence type="ECO:0000313" key="4">
    <source>
        <dbReference type="Proteomes" id="UP000015101"/>
    </source>
</evidence>
<evidence type="ECO:0000313" key="3">
    <source>
        <dbReference type="EnsemblMetazoa" id="HelroP177275"/>
    </source>
</evidence>
<accession>T1FBF9</accession>